<comment type="subcellular location">
    <subcellularLocation>
        <location evidence="1">Plastid</location>
    </subcellularLocation>
</comment>
<dbReference type="AlphaFoldDB" id="A0A1C9CDY9"/>
<dbReference type="Pfam" id="PF06868">
    <property type="entry name" value="DUF1257"/>
    <property type="match status" value="1"/>
</dbReference>
<keyword evidence="4 5" id="KW-0934">Plastid</keyword>
<name>A0A1C9CDY9_PORSO</name>
<sequence>MSHLTKLTTTISDASILETTLSDFNLDWNKDEFSLSNKPKYTIKQKNNIDVYFTWQNNAYTLETDLQFWLQSSPVDLFLNKLHQRYAYNLIKTKGNSHGFTAVRESTIGDIKLTFRRWS</sequence>
<comment type="similarity">
    <text evidence="2">Belongs to the ycf35 family.</text>
</comment>
<gene>
    <name evidence="5" type="primary">ycf35</name>
    <name evidence="5" type="ORF">Psor_124</name>
</gene>
<protein>
    <recommendedName>
        <fullName evidence="3">Uncharacterized protein ycf35</fullName>
    </recommendedName>
</protein>
<evidence type="ECO:0000256" key="3">
    <source>
        <dbReference type="ARBA" id="ARBA00021585"/>
    </source>
</evidence>
<evidence type="ECO:0000256" key="4">
    <source>
        <dbReference type="ARBA" id="ARBA00022640"/>
    </source>
</evidence>
<evidence type="ECO:0000313" key="5">
    <source>
        <dbReference type="EMBL" id="AOM66599.1"/>
    </source>
</evidence>
<dbReference type="GeneID" id="29073736"/>
<evidence type="ECO:0000256" key="2">
    <source>
        <dbReference type="ARBA" id="ARBA00009068"/>
    </source>
</evidence>
<reference evidence="5" key="1">
    <citation type="journal article" date="2016" name="BMC Biol.">
        <title>Parallel evolution of highly conserved plastid genome architecture in red seaweeds and seed plants.</title>
        <authorList>
            <person name="Lee J."/>
            <person name="Cho C.H."/>
            <person name="Park S.I."/>
            <person name="Choi J.W."/>
            <person name="Song H.S."/>
            <person name="West J.A."/>
            <person name="Bhattacharya D."/>
            <person name="Yoon H.S."/>
        </authorList>
    </citation>
    <scope>NUCLEOTIDE SEQUENCE</scope>
</reference>
<organism evidence="5">
    <name type="scientific">Porphyridium sordidum</name>
    <name type="common">Red alga</name>
    <dbReference type="NCBI Taxonomy" id="28024"/>
    <lineage>
        <taxon>Eukaryota</taxon>
        <taxon>Rhodophyta</taxon>
        <taxon>Bangiophyceae</taxon>
        <taxon>Porphyridiales</taxon>
        <taxon>Porphyridiaceae</taxon>
        <taxon>Porphyridium</taxon>
    </lineage>
</organism>
<geneLocation type="plastid" evidence="5"/>
<dbReference type="PANTHER" id="PTHR39638">
    <property type="entry name" value="YCF35"/>
    <property type="match status" value="1"/>
</dbReference>
<dbReference type="PANTHER" id="PTHR39638:SF2">
    <property type="entry name" value="YCF35"/>
    <property type="match status" value="1"/>
</dbReference>
<dbReference type="RefSeq" id="YP_009297256.1">
    <property type="nucleotide sequence ID" value="NC_031175.1"/>
</dbReference>
<dbReference type="GO" id="GO:0009536">
    <property type="term" value="C:plastid"/>
    <property type="evidence" value="ECO:0007669"/>
    <property type="project" value="UniProtKB-SubCell"/>
</dbReference>
<accession>A0A1C9CDY9</accession>
<evidence type="ECO:0000256" key="1">
    <source>
        <dbReference type="ARBA" id="ARBA00004474"/>
    </source>
</evidence>
<proteinExistence type="inferred from homology"/>
<dbReference type="EMBL" id="KX284720">
    <property type="protein sequence ID" value="AOM66599.1"/>
    <property type="molecule type" value="Genomic_DNA"/>
</dbReference>
<dbReference type="InterPro" id="IPR009666">
    <property type="entry name" value="Uncharacterised_Ycf35"/>
</dbReference>